<evidence type="ECO:0000256" key="6">
    <source>
        <dbReference type="PIRNR" id="PIRNR002111"/>
    </source>
</evidence>
<dbReference type="PROSITE" id="PS50126">
    <property type="entry name" value="S1"/>
    <property type="match status" value="5"/>
</dbReference>
<dbReference type="FunFam" id="2.40.50.140:FF:000017">
    <property type="entry name" value="30S ribosomal protein S1"/>
    <property type="match status" value="1"/>
</dbReference>
<evidence type="ECO:0000313" key="9">
    <source>
        <dbReference type="Proteomes" id="UP000004491"/>
    </source>
</evidence>
<dbReference type="NCBIfam" id="TIGR00717">
    <property type="entry name" value="rpsA"/>
    <property type="match status" value="1"/>
</dbReference>
<dbReference type="FunFam" id="2.40.50.140:FF:000011">
    <property type="entry name" value="30S ribosomal protein S1"/>
    <property type="match status" value="1"/>
</dbReference>
<evidence type="ECO:0000256" key="3">
    <source>
        <dbReference type="ARBA" id="ARBA00022884"/>
    </source>
</evidence>
<dbReference type="InterPro" id="IPR035104">
    <property type="entry name" value="Ribosomal_protein_S1-like"/>
</dbReference>
<reference evidence="8" key="1">
    <citation type="journal article" date="2011" name="ISME J.">
        <title>The endosymbionts of the deep-sea tubeworms Riftia pachyptila and Tevnia jerichonana share an identical physiology as revealed by proteogenomic analyses.</title>
        <authorList>
            <person name="Gardebrecht A."/>
            <person name="Markert S."/>
            <person name="Felbeck H."/>
            <person name="Thuermer A."/>
            <person name="Albrecht D."/>
            <person name="Wollherr A."/>
            <person name="Kabisch J."/>
            <person name="Lehmann R."/>
            <person name="Daniel R."/>
            <person name="Liesegang H."/>
            <person name="Hecker M."/>
            <person name="Sievert S.M."/>
            <person name="Schweder T."/>
        </authorList>
    </citation>
    <scope>NUCLEOTIDE SEQUENCE [LARGE SCALE GENOMIC DNA]</scope>
</reference>
<dbReference type="Proteomes" id="UP000004491">
    <property type="component" value="Unassembled WGS sequence"/>
</dbReference>
<dbReference type="InterPro" id="IPR012340">
    <property type="entry name" value="NA-bd_OB-fold"/>
</dbReference>
<dbReference type="GO" id="GO:0022627">
    <property type="term" value="C:cytosolic small ribosomal subunit"/>
    <property type="evidence" value="ECO:0007669"/>
    <property type="project" value="TreeGrafter"/>
</dbReference>
<dbReference type="InterPro" id="IPR003029">
    <property type="entry name" value="S1_domain"/>
</dbReference>
<dbReference type="Gene3D" id="2.40.50.140">
    <property type="entry name" value="Nucleic acid-binding proteins"/>
    <property type="match status" value="5"/>
</dbReference>
<proteinExistence type="inferred from homology"/>
<keyword evidence="5 6" id="KW-0687">Ribonucleoprotein</keyword>
<dbReference type="NCBIfam" id="NF004952">
    <property type="entry name" value="PRK06299.1-2"/>
    <property type="match status" value="1"/>
</dbReference>
<dbReference type="PATRIC" id="fig|1048808.3.peg.2114"/>
<dbReference type="FunFam" id="2.40.50.140:FF:000016">
    <property type="entry name" value="30S ribosomal protein S1"/>
    <property type="match status" value="1"/>
</dbReference>
<comment type="caution">
    <text evidence="8">The sequence shown here is derived from an EMBL/GenBank/DDBJ whole genome shotgun (WGS) entry which is preliminary data.</text>
</comment>
<dbReference type="SUPFAM" id="SSF50249">
    <property type="entry name" value="Nucleic acid-binding proteins"/>
    <property type="match status" value="5"/>
</dbReference>
<feature type="domain" description="S1 motif" evidence="7">
    <location>
        <begin position="302"/>
        <end position="372"/>
    </location>
</feature>
<dbReference type="GO" id="GO:0003735">
    <property type="term" value="F:structural constituent of ribosome"/>
    <property type="evidence" value="ECO:0007669"/>
    <property type="project" value="InterPro"/>
</dbReference>
<evidence type="ECO:0000256" key="1">
    <source>
        <dbReference type="ARBA" id="ARBA00006767"/>
    </source>
</evidence>
<feature type="domain" description="S1 motif" evidence="7">
    <location>
        <begin position="130"/>
        <end position="196"/>
    </location>
</feature>
<dbReference type="GO" id="GO:0006412">
    <property type="term" value="P:translation"/>
    <property type="evidence" value="ECO:0007669"/>
    <property type="project" value="InterPro"/>
</dbReference>
<dbReference type="CDD" id="cd04465">
    <property type="entry name" value="S1_RPS1_repeat_ec2_hs2"/>
    <property type="match status" value="1"/>
</dbReference>
<dbReference type="FunFam" id="2.40.50.140:FF:000021">
    <property type="entry name" value="30S ribosomal protein S1"/>
    <property type="match status" value="1"/>
</dbReference>
<dbReference type="AlphaFoldDB" id="G2DER5"/>
<keyword evidence="4 6" id="KW-0689">Ribosomal protein</keyword>
<keyword evidence="9" id="KW-1185">Reference proteome</keyword>
<evidence type="ECO:0000256" key="4">
    <source>
        <dbReference type="ARBA" id="ARBA00022980"/>
    </source>
</evidence>
<dbReference type="CDD" id="cd05688">
    <property type="entry name" value="S1_RPS1_repeat_ec3"/>
    <property type="match status" value="1"/>
</dbReference>
<dbReference type="CDD" id="cd05687">
    <property type="entry name" value="S1_RPS1_repeat_ec1_hs1"/>
    <property type="match status" value="1"/>
</dbReference>
<organism evidence="8 9">
    <name type="scientific">endosymbiont of Riftia pachyptila</name>
    <name type="common">vent Ph05</name>
    <dbReference type="NCBI Taxonomy" id="1048808"/>
    <lineage>
        <taxon>Bacteria</taxon>
        <taxon>Pseudomonadati</taxon>
        <taxon>Pseudomonadota</taxon>
        <taxon>Gammaproteobacteria</taxon>
        <taxon>sulfur-oxidizing symbionts</taxon>
    </lineage>
</organism>
<dbReference type="InterPro" id="IPR000110">
    <property type="entry name" value="Ribosomal_bS1"/>
</dbReference>
<dbReference type="PRINTS" id="PR00681">
    <property type="entry name" value="RIBOSOMALS1"/>
</dbReference>
<dbReference type="PANTHER" id="PTHR10724">
    <property type="entry name" value="30S RIBOSOMAL PROTEIN S1"/>
    <property type="match status" value="1"/>
</dbReference>
<protein>
    <recommendedName>
        <fullName evidence="6">30S ribosomal protein S1</fullName>
    </recommendedName>
</protein>
<keyword evidence="2" id="KW-0677">Repeat</keyword>
<gene>
    <name evidence="8" type="primary">rpsA</name>
    <name evidence="8" type="ORF">Rifp1Sym_ce00180</name>
</gene>
<evidence type="ECO:0000313" key="8">
    <source>
        <dbReference type="EMBL" id="EGV50904.1"/>
    </source>
</evidence>
<evidence type="ECO:0000256" key="5">
    <source>
        <dbReference type="ARBA" id="ARBA00023274"/>
    </source>
</evidence>
<comment type="function">
    <text evidence="6">Binds mRNA; thus facilitating recognition of the initiation point. It is needed to translate mRNA with a short Shine-Dalgarno (SD) purine-rich sequence.</text>
</comment>
<evidence type="ECO:0000256" key="2">
    <source>
        <dbReference type="ARBA" id="ARBA00022737"/>
    </source>
</evidence>
<keyword evidence="3 6" id="KW-0694">RNA-binding</keyword>
<feature type="domain" description="S1 motif" evidence="7">
    <location>
        <begin position="389"/>
        <end position="459"/>
    </location>
</feature>
<feature type="domain" description="S1 motif" evidence="7">
    <location>
        <begin position="46"/>
        <end position="112"/>
    </location>
</feature>
<feature type="domain" description="S1 motif" evidence="7">
    <location>
        <begin position="217"/>
        <end position="285"/>
    </location>
</feature>
<dbReference type="PROSITE" id="PS50889">
    <property type="entry name" value="S4"/>
    <property type="match status" value="1"/>
</dbReference>
<sequence length="519" mass="57470">MCLTSEPGDSYRVAVAALVLQEIQPMTESFAELFEESLSNTQLRPGAIIIGTVLDINSEAVIVNAGLKSEGVIPRVQFLNANGEIEVEVGDQVEVALDAVEDGFGATRLSREKAKRDQAWKFLEKAFEAEDTVNGRINGKVKGGFTVELGDIRAFLPGSLVDVRPVRDTAYLEGKDLEFKVIKLDRRRNNVVVSRRAVVEQEYSAEREKLLENLQEGQELKGVVKNLTDYGAFVDLGGIDGLLHITDMAWKRVKHPSDVVQIGDEITVKVLKFDRERNRVSLGLKQMGDDPWVALARRYPESTRLFGKVTNIADYGCFVEIEEGVEGLVHVSEMDWTNKNIHPSKVVTLGDEVEVMVLDIDEERRRVSLGIKQCKSNPWDEFAVTHNKNDHVSGKIKSITDFGIFIGLDGGIDGLVHLSDISWDDAGEDAIRNFKKGDEVETVVLSVDPERERISLGIKQLAKDPFSTYVATNSKGSIVHGVVGAVDAKGAVIDWLTAWRVICAPLSFRVIGWRMPVPC</sequence>
<dbReference type="FunFam" id="2.40.50.140:FF:000018">
    <property type="entry name" value="30S ribosomal protein S1"/>
    <property type="match status" value="1"/>
</dbReference>
<dbReference type="Pfam" id="PF00575">
    <property type="entry name" value="S1"/>
    <property type="match status" value="5"/>
</dbReference>
<dbReference type="CDD" id="cd05689">
    <property type="entry name" value="S1_RPS1_repeat_ec4"/>
    <property type="match status" value="1"/>
</dbReference>
<dbReference type="SMART" id="SM00316">
    <property type="entry name" value="S1"/>
    <property type="match status" value="5"/>
</dbReference>
<dbReference type="PIRSF" id="PIRSF002111">
    <property type="entry name" value="RpsA"/>
    <property type="match status" value="1"/>
</dbReference>
<dbReference type="GO" id="GO:0003729">
    <property type="term" value="F:mRNA binding"/>
    <property type="evidence" value="ECO:0007669"/>
    <property type="project" value="TreeGrafter"/>
</dbReference>
<dbReference type="NCBIfam" id="NF004954">
    <property type="entry name" value="PRK06299.1-4"/>
    <property type="match status" value="1"/>
</dbReference>
<comment type="similarity">
    <text evidence="1 6">Belongs to the bacterial ribosomal protein bS1 family.</text>
</comment>
<name>G2DER5_9GAMM</name>
<evidence type="ECO:0000259" key="7">
    <source>
        <dbReference type="PROSITE" id="PS50126"/>
    </source>
</evidence>
<dbReference type="PANTHER" id="PTHR10724:SF7">
    <property type="entry name" value="SMALL RIBOSOMAL SUBUNIT PROTEIN BS1C"/>
    <property type="match status" value="1"/>
</dbReference>
<dbReference type="InterPro" id="IPR050437">
    <property type="entry name" value="Ribos_protein_bS1-like"/>
</dbReference>
<dbReference type="EMBL" id="AFOC01000058">
    <property type="protein sequence ID" value="EGV50904.1"/>
    <property type="molecule type" value="Genomic_DNA"/>
</dbReference>
<accession>G2DER5</accession>